<comment type="caution">
    <text evidence="4">The sequence shown here is derived from an EMBL/GenBank/DDBJ whole genome shotgun (WGS) entry which is preliminary data.</text>
</comment>
<reference evidence="4 5" key="1">
    <citation type="submission" date="2019-01" db="EMBL/GenBank/DDBJ databases">
        <title>Sequencing of cultivated peanut Arachis hypogaea provides insights into genome evolution and oil improvement.</title>
        <authorList>
            <person name="Chen X."/>
        </authorList>
    </citation>
    <scope>NUCLEOTIDE SEQUENCE [LARGE SCALE GENOMIC DNA]</scope>
    <source>
        <strain evidence="5">cv. Fuhuasheng</strain>
        <tissue evidence="4">Leaves</tissue>
    </source>
</reference>
<gene>
    <name evidence="4" type="ORF">Ahy_B03g064281</name>
</gene>
<protein>
    <recommendedName>
        <fullName evidence="3">Putative plant transposon protein domain-containing protein</fullName>
    </recommendedName>
</protein>
<evidence type="ECO:0000259" key="3">
    <source>
        <dbReference type="Pfam" id="PF20167"/>
    </source>
</evidence>
<dbReference type="Pfam" id="PF20167">
    <property type="entry name" value="Transposase_32"/>
    <property type="match status" value="1"/>
</dbReference>
<feature type="signal peptide" evidence="2">
    <location>
        <begin position="1"/>
        <end position="25"/>
    </location>
</feature>
<dbReference type="EMBL" id="SDMP01000013">
    <property type="protein sequence ID" value="RYR19498.1"/>
    <property type="molecule type" value="Genomic_DNA"/>
</dbReference>
<feature type="region of interest" description="Disordered" evidence="1">
    <location>
        <begin position="527"/>
        <end position="591"/>
    </location>
</feature>
<feature type="compositionally biased region" description="Acidic residues" evidence="1">
    <location>
        <begin position="539"/>
        <end position="551"/>
    </location>
</feature>
<organism evidence="4 5">
    <name type="scientific">Arachis hypogaea</name>
    <name type="common">Peanut</name>
    <dbReference type="NCBI Taxonomy" id="3818"/>
    <lineage>
        <taxon>Eukaryota</taxon>
        <taxon>Viridiplantae</taxon>
        <taxon>Streptophyta</taxon>
        <taxon>Embryophyta</taxon>
        <taxon>Tracheophyta</taxon>
        <taxon>Spermatophyta</taxon>
        <taxon>Magnoliopsida</taxon>
        <taxon>eudicotyledons</taxon>
        <taxon>Gunneridae</taxon>
        <taxon>Pentapetalae</taxon>
        <taxon>rosids</taxon>
        <taxon>fabids</taxon>
        <taxon>Fabales</taxon>
        <taxon>Fabaceae</taxon>
        <taxon>Papilionoideae</taxon>
        <taxon>50 kb inversion clade</taxon>
        <taxon>dalbergioids sensu lato</taxon>
        <taxon>Dalbergieae</taxon>
        <taxon>Pterocarpus clade</taxon>
        <taxon>Arachis</taxon>
    </lineage>
</organism>
<feature type="compositionally biased region" description="Pro residues" evidence="1">
    <location>
        <begin position="572"/>
        <end position="591"/>
    </location>
</feature>
<feature type="chain" id="PRO_5019085935" description="Putative plant transposon protein domain-containing protein" evidence="2">
    <location>
        <begin position="26"/>
        <end position="591"/>
    </location>
</feature>
<feature type="compositionally biased region" description="Pro residues" evidence="1">
    <location>
        <begin position="112"/>
        <end position="126"/>
    </location>
</feature>
<evidence type="ECO:0000256" key="2">
    <source>
        <dbReference type="SAM" id="SignalP"/>
    </source>
</evidence>
<sequence>MRSRATLSPTSIFFFFFSPPTAVAAAAPSAAARPPSVTVLGHHFPSPLTTTRPLSLSLSLTPLTHLAVTNPSAATPSSLPAASPLSVLPAHPPILLLSHHHPPSSPQFLTPPAKPPRQPSPPPPFTAVPGSVSAAPTLSSSPFPFSVFPGSQVPAPFLMSDRGKAIASASKKRKRSKTSTPPPSANYARNPLNEEEKENQLLPSTDPTKFPNLYCELRLSRYAKKNLNIEKKLNLPNDVRRAINARISELGLDFVDRDLGRINISWVKEFYCNFFRPGLDSVFLRGREIMITEDALRDALLCRVGTPETCAYQQAEVALLSMTFDYEALRRVIATPDASWVMDSSNTKPKGMLFAHLTREARTWQQIFAHYVFPTTHFSEIPMDMLVLIRCVMEGKEVYFPRLIKHSMWRAHIRGLLPFPTLVTSLAELADVPWEDTDVTPPPPDDDDKEVTIPWGVWVHERPPTSRRSRARAPVEAATPSSLPAAPPPSAPEPTYLLVQRLFRFLERERLHVRRRLDRMDQALISLGTELPPLPDSPTSDEQDHQEEDAEAPVQQDAPDTTELPQTQEEPVPQPQSEPEPIVVPPTDPPV</sequence>
<proteinExistence type="predicted"/>
<feature type="compositionally biased region" description="Acidic residues" evidence="1">
    <location>
        <begin position="434"/>
        <end position="449"/>
    </location>
</feature>
<accession>A0A444ZZ99</accession>
<evidence type="ECO:0000313" key="4">
    <source>
        <dbReference type="EMBL" id="RYR19498.1"/>
    </source>
</evidence>
<evidence type="ECO:0000313" key="5">
    <source>
        <dbReference type="Proteomes" id="UP000289738"/>
    </source>
</evidence>
<feature type="region of interest" description="Disordered" evidence="1">
    <location>
        <begin position="164"/>
        <end position="207"/>
    </location>
</feature>
<feature type="compositionally biased region" description="Low complexity" evidence="1">
    <location>
        <begin position="472"/>
        <end position="484"/>
    </location>
</feature>
<dbReference type="Proteomes" id="UP000289738">
    <property type="component" value="Chromosome B03"/>
</dbReference>
<keyword evidence="5" id="KW-1185">Reference proteome</keyword>
<keyword evidence="2" id="KW-0732">Signal</keyword>
<feature type="compositionally biased region" description="Low complexity" evidence="1">
    <location>
        <begin position="559"/>
        <end position="571"/>
    </location>
</feature>
<feature type="region of interest" description="Disordered" evidence="1">
    <location>
        <begin position="434"/>
        <end position="492"/>
    </location>
</feature>
<name>A0A444ZZ99_ARAHY</name>
<dbReference type="AlphaFoldDB" id="A0A444ZZ99"/>
<feature type="domain" description="Putative plant transposon protein" evidence="3">
    <location>
        <begin position="257"/>
        <end position="433"/>
    </location>
</feature>
<evidence type="ECO:0000256" key="1">
    <source>
        <dbReference type="SAM" id="MobiDB-lite"/>
    </source>
</evidence>
<dbReference type="InterPro" id="IPR046796">
    <property type="entry name" value="Transposase_32_dom"/>
</dbReference>
<feature type="region of interest" description="Disordered" evidence="1">
    <location>
        <begin position="99"/>
        <end position="133"/>
    </location>
</feature>